<dbReference type="Proteomes" id="UP000499080">
    <property type="component" value="Unassembled WGS sequence"/>
</dbReference>
<gene>
    <name evidence="1" type="ORF">AVEN_148517_1</name>
</gene>
<accession>A0A4Y2KQA2</accession>
<comment type="caution">
    <text evidence="1">The sequence shown here is derived from an EMBL/GenBank/DDBJ whole genome shotgun (WGS) entry which is preliminary data.</text>
</comment>
<sequence>MEIPKAKGFEKRPKFHNLALKRPIWQPWFHLVVYCSRQLDALTSLAMAAPSTGTQLVVHNLDPKIGHQYQISSESDQGEEILFQNAKPILFKMLRS</sequence>
<dbReference type="EMBL" id="BGPR01004800">
    <property type="protein sequence ID" value="GBN03476.1"/>
    <property type="molecule type" value="Genomic_DNA"/>
</dbReference>
<proteinExistence type="predicted"/>
<name>A0A4Y2KQA2_ARAVE</name>
<protein>
    <submittedName>
        <fullName evidence="1">Uncharacterized protein</fullName>
    </submittedName>
</protein>
<reference evidence="1 2" key="1">
    <citation type="journal article" date="2019" name="Sci. Rep.">
        <title>Orb-weaving spider Araneus ventricosus genome elucidates the spidroin gene catalogue.</title>
        <authorList>
            <person name="Kono N."/>
            <person name="Nakamura H."/>
            <person name="Ohtoshi R."/>
            <person name="Moran D.A.P."/>
            <person name="Shinohara A."/>
            <person name="Yoshida Y."/>
            <person name="Fujiwara M."/>
            <person name="Mori M."/>
            <person name="Tomita M."/>
            <person name="Arakawa K."/>
        </authorList>
    </citation>
    <scope>NUCLEOTIDE SEQUENCE [LARGE SCALE GENOMIC DNA]</scope>
</reference>
<organism evidence="1 2">
    <name type="scientific">Araneus ventricosus</name>
    <name type="common">Orbweaver spider</name>
    <name type="synonym">Epeira ventricosa</name>
    <dbReference type="NCBI Taxonomy" id="182803"/>
    <lineage>
        <taxon>Eukaryota</taxon>
        <taxon>Metazoa</taxon>
        <taxon>Ecdysozoa</taxon>
        <taxon>Arthropoda</taxon>
        <taxon>Chelicerata</taxon>
        <taxon>Arachnida</taxon>
        <taxon>Araneae</taxon>
        <taxon>Araneomorphae</taxon>
        <taxon>Entelegynae</taxon>
        <taxon>Araneoidea</taxon>
        <taxon>Araneidae</taxon>
        <taxon>Araneus</taxon>
    </lineage>
</organism>
<evidence type="ECO:0000313" key="2">
    <source>
        <dbReference type="Proteomes" id="UP000499080"/>
    </source>
</evidence>
<dbReference type="AlphaFoldDB" id="A0A4Y2KQA2"/>
<evidence type="ECO:0000313" key="1">
    <source>
        <dbReference type="EMBL" id="GBN03476.1"/>
    </source>
</evidence>
<keyword evidence="2" id="KW-1185">Reference proteome</keyword>